<dbReference type="FunFam" id="1.10.287.950:FF:000001">
    <property type="entry name" value="Methyl-accepting chemotaxis sensory transducer"/>
    <property type="match status" value="1"/>
</dbReference>
<dbReference type="Pfam" id="PF12729">
    <property type="entry name" value="4HB_MCP_1"/>
    <property type="match status" value="1"/>
</dbReference>
<dbReference type="RefSeq" id="WP_150697091.1">
    <property type="nucleotide sequence ID" value="NZ_CABPRZ010000007.1"/>
</dbReference>
<dbReference type="EMBL" id="CABPRZ010000007">
    <property type="protein sequence ID" value="VVE03841.1"/>
    <property type="molecule type" value="Genomic_DNA"/>
</dbReference>
<protein>
    <submittedName>
        <fullName evidence="8">Membrane protein</fullName>
    </submittedName>
</protein>
<dbReference type="PROSITE" id="PS50111">
    <property type="entry name" value="CHEMOTAXIS_TRANSDUC_2"/>
    <property type="match status" value="1"/>
</dbReference>
<dbReference type="SUPFAM" id="SSF58104">
    <property type="entry name" value="Methyl-accepting chemotaxis protein (MCP) signaling domain"/>
    <property type="match status" value="1"/>
</dbReference>
<feature type="compositionally biased region" description="Basic and acidic residues" evidence="5">
    <location>
        <begin position="524"/>
        <end position="547"/>
    </location>
</feature>
<dbReference type="Pfam" id="PF00015">
    <property type="entry name" value="MCPsignal"/>
    <property type="match status" value="1"/>
</dbReference>
<keyword evidence="9" id="KW-1185">Reference proteome</keyword>
<sequence length="547" mass="58784">MMLSRLKVRTRLALSFTSILVVLSIITAVAAIKLSELNDTITVNTDFIGRETSLLAQMLHEAQDASTAVRNLLILTDQPRMAEQKAVYDQKIAGYVRLARQFEQSFAHDPGADERARELYRQIVAAREAAMPLIEKAAALGSSLNPTASKFMMSQAGPAMDHWTNLLGQLMDHGVEFTAVGAAKAHATYRTARLLTLVLAGIGALVAAILAMVISRSLLHQLGAEPDYAAEIAGRIADGDLTVDVKLTDGDSSSLLYSMKQMQEKLLSSVGNISLATDQIVIASREIASGNADLSDRTEEQANTLQQTAANMAELTKTVKQNTDNARQVNVFASNAVEVTNASRDVVYGLVQTMSEISGSSRRISEITELIEGIAFQTNILALNAAVEAARAGEHGRGFAVVASEVRNLAQRSSSAAKEIKDLIGTSVAVIRDGEEQTTQVTTAVGKVQQAIRHVSDLVAQISAASEEQSRGIEQVDQAIGEMDSVTQQNATLVEQAASAAKSLENQAQQLRGSVSIFRSSETSIHKVQDGKMSETDVPRRIEHEMV</sequence>
<keyword evidence="4" id="KW-0807">Transducer</keyword>
<dbReference type="CDD" id="cd17529">
    <property type="entry name" value="HAMP_I"/>
    <property type="match status" value="1"/>
</dbReference>
<comment type="similarity">
    <text evidence="3">Belongs to the methyl-accepting chemotaxis (MCP) protein family.</text>
</comment>
<evidence type="ECO:0000256" key="1">
    <source>
        <dbReference type="ARBA" id="ARBA00004370"/>
    </source>
</evidence>
<dbReference type="GO" id="GO:0006935">
    <property type="term" value="P:chemotaxis"/>
    <property type="evidence" value="ECO:0007669"/>
    <property type="project" value="InterPro"/>
</dbReference>
<dbReference type="InterPro" id="IPR051310">
    <property type="entry name" value="MCP_chemotaxis"/>
</dbReference>
<dbReference type="PANTHER" id="PTHR43531">
    <property type="entry name" value="PROTEIN ICFG"/>
    <property type="match status" value="1"/>
</dbReference>
<feature type="region of interest" description="Disordered" evidence="5">
    <location>
        <begin position="522"/>
        <end position="547"/>
    </location>
</feature>
<keyword evidence="6" id="KW-1133">Transmembrane helix</keyword>
<dbReference type="PANTHER" id="PTHR43531:SF14">
    <property type="entry name" value="METHYL-ACCEPTING CHEMOTAXIS PROTEIN I-RELATED"/>
    <property type="match status" value="1"/>
</dbReference>
<evidence type="ECO:0000259" key="7">
    <source>
        <dbReference type="PROSITE" id="PS50111"/>
    </source>
</evidence>
<dbReference type="InterPro" id="IPR024478">
    <property type="entry name" value="HlyB_4HB_MCP"/>
</dbReference>
<name>A0A5E4UV51_9BURK</name>
<evidence type="ECO:0000256" key="5">
    <source>
        <dbReference type="SAM" id="MobiDB-lite"/>
    </source>
</evidence>
<dbReference type="GO" id="GO:0004888">
    <property type="term" value="F:transmembrane signaling receptor activity"/>
    <property type="evidence" value="ECO:0007669"/>
    <property type="project" value="InterPro"/>
</dbReference>
<dbReference type="GO" id="GO:0005886">
    <property type="term" value="C:plasma membrane"/>
    <property type="evidence" value="ECO:0007669"/>
    <property type="project" value="TreeGrafter"/>
</dbReference>
<dbReference type="GO" id="GO:0007165">
    <property type="term" value="P:signal transduction"/>
    <property type="evidence" value="ECO:0007669"/>
    <property type="project" value="UniProtKB-KW"/>
</dbReference>
<keyword evidence="2" id="KW-0488">Methylation</keyword>
<gene>
    <name evidence="8" type="ORF">PTE30175_02208</name>
</gene>
<keyword evidence="6" id="KW-0472">Membrane</keyword>
<dbReference type="CDD" id="cd11386">
    <property type="entry name" value="MCP_signal"/>
    <property type="match status" value="1"/>
</dbReference>
<dbReference type="SMART" id="SM00283">
    <property type="entry name" value="MA"/>
    <property type="match status" value="1"/>
</dbReference>
<dbReference type="PRINTS" id="PR00260">
    <property type="entry name" value="CHEMTRNSDUCR"/>
</dbReference>
<evidence type="ECO:0000256" key="3">
    <source>
        <dbReference type="ARBA" id="ARBA00029447"/>
    </source>
</evidence>
<feature type="domain" description="Methyl-accepting transducer" evidence="7">
    <location>
        <begin position="276"/>
        <end position="505"/>
    </location>
</feature>
<keyword evidence="6" id="KW-0812">Transmembrane</keyword>
<dbReference type="InterPro" id="IPR004090">
    <property type="entry name" value="Chemotax_Me-accpt_rcpt"/>
</dbReference>
<dbReference type="InterPro" id="IPR004089">
    <property type="entry name" value="MCPsignal_dom"/>
</dbReference>
<feature type="transmembrane region" description="Helical" evidence="6">
    <location>
        <begin position="194"/>
        <end position="214"/>
    </location>
</feature>
<dbReference type="OrthoDB" id="9177860at2"/>
<dbReference type="Proteomes" id="UP000414233">
    <property type="component" value="Unassembled WGS sequence"/>
</dbReference>
<accession>A0A5E4UV51</accession>
<evidence type="ECO:0000313" key="8">
    <source>
        <dbReference type="EMBL" id="VVE03841.1"/>
    </source>
</evidence>
<evidence type="ECO:0000256" key="4">
    <source>
        <dbReference type="PROSITE-ProRule" id="PRU00284"/>
    </source>
</evidence>
<evidence type="ECO:0000256" key="2">
    <source>
        <dbReference type="ARBA" id="ARBA00022481"/>
    </source>
</evidence>
<dbReference type="Gene3D" id="1.10.287.950">
    <property type="entry name" value="Methyl-accepting chemotaxis protein"/>
    <property type="match status" value="1"/>
</dbReference>
<evidence type="ECO:0000256" key="6">
    <source>
        <dbReference type="SAM" id="Phobius"/>
    </source>
</evidence>
<evidence type="ECO:0000313" key="9">
    <source>
        <dbReference type="Proteomes" id="UP000414233"/>
    </source>
</evidence>
<reference evidence="8 9" key="1">
    <citation type="submission" date="2019-08" db="EMBL/GenBank/DDBJ databases">
        <authorList>
            <person name="Peeters C."/>
        </authorList>
    </citation>
    <scope>NUCLEOTIDE SEQUENCE [LARGE SCALE GENOMIC DNA]</scope>
    <source>
        <strain evidence="8 9">LMG 30175</strain>
    </source>
</reference>
<dbReference type="AlphaFoldDB" id="A0A5E4UV51"/>
<comment type="subcellular location">
    <subcellularLocation>
        <location evidence="1">Membrane</location>
    </subcellularLocation>
</comment>
<organism evidence="8 9">
    <name type="scientific">Pandoraea terrae</name>
    <dbReference type="NCBI Taxonomy" id="1537710"/>
    <lineage>
        <taxon>Bacteria</taxon>
        <taxon>Pseudomonadati</taxon>
        <taxon>Pseudomonadota</taxon>
        <taxon>Betaproteobacteria</taxon>
        <taxon>Burkholderiales</taxon>
        <taxon>Burkholderiaceae</taxon>
        <taxon>Pandoraea</taxon>
    </lineage>
</organism>
<proteinExistence type="inferred from homology"/>